<dbReference type="KEGG" id="pmrn:116951281"/>
<dbReference type="AlphaFoldDB" id="A0AAJ7TZ59"/>
<dbReference type="PANTHER" id="PTHR15527:SF0">
    <property type="entry name" value="MITOCHONDRIAL IMPORT RECEPTOR SUBUNIT TOM6 HOMOLOG"/>
    <property type="match status" value="1"/>
</dbReference>
<organism evidence="2 3">
    <name type="scientific">Petromyzon marinus</name>
    <name type="common">Sea lamprey</name>
    <dbReference type="NCBI Taxonomy" id="7757"/>
    <lineage>
        <taxon>Eukaryota</taxon>
        <taxon>Metazoa</taxon>
        <taxon>Chordata</taxon>
        <taxon>Craniata</taxon>
        <taxon>Vertebrata</taxon>
        <taxon>Cyclostomata</taxon>
        <taxon>Hyperoartia</taxon>
        <taxon>Petromyzontiformes</taxon>
        <taxon>Petromyzontidae</taxon>
        <taxon>Petromyzon</taxon>
    </lineage>
</organism>
<gene>
    <name evidence="3" type="primary">TOMM6</name>
</gene>
<name>A0AAJ7TZ59_PETMA</name>
<keyword evidence="3" id="KW-0675">Receptor</keyword>
<dbReference type="CTD" id="100188893"/>
<sequence>MAPKPRGVVAMARAAVGFISDRQDFKRNLLVNVALFAAGVWVARNVADLDLMAPAPLP</sequence>
<keyword evidence="1" id="KW-0812">Transmembrane</keyword>
<keyword evidence="2" id="KW-1185">Reference proteome</keyword>
<evidence type="ECO:0000313" key="3">
    <source>
        <dbReference type="RefSeq" id="XP_032825690.1"/>
    </source>
</evidence>
<protein>
    <submittedName>
        <fullName evidence="3">Mitochondrial import receptor subunit TOM6 homolog</fullName>
    </submittedName>
</protein>
<proteinExistence type="predicted"/>
<dbReference type="Pfam" id="PF15184">
    <property type="entry name" value="TOM6p"/>
    <property type="match status" value="1"/>
</dbReference>
<dbReference type="RefSeq" id="XP_032825690.1">
    <property type="nucleotide sequence ID" value="XM_032969799.1"/>
</dbReference>
<keyword evidence="1" id="KW-0472">Membrane</keyword>
<dbReference type="InterPro" id="IPR029182">
    <property type="entry name" value="TOMM6"/>
</dbReference>
<feature type="transmembrane region" description="Helical" evidence="1">
    <location>
        <begin position="29"/>
        <end position="47"/>
    </location>
</feature>
<evidence type="ECO:0000313" key="2">
    <source>
        <dbReference type="Proteomes" id="UP001318040"/>
    </source>
</evidence>
<accession>A0AAJ7TZ59</accession>
<reference evidence="3" key="1">
    <citation type="submission" date="2025-08" db="UniProtKB">
        <authorList>
            <consortium name="RefSeq"/>
        </authorList>
    </citation>
    <scope>IDENTIFICATION</scope>
    <source>
        <tissue evidence="3">Sperm</tissue>
    </source>
</reference>
<dbReference type="PANTHER" id="PTHR15527">
    <property type="entry name" value="MITOCHONDRIAL IMPORT RECEPTOR SUBUNIT TOM6 HOMOLOG"/>
    <property type="match status" value="1"/>
</dbReference>
<dbReference type="GO" id="GO:0005742">
    <property type="term" value="C:mitochondrial outer membrane translocase complex"/>
    <property type="evidence" value="ECO:0007669"/>
    <property type="project" value="InterPro"/>
</dbReference>
<evidence type="ECO:0000256" key="1">
    <source>
        <dbReference type="SAM" id="Phobius"/>
    </source>
</evidence>
<keyword evidence="1" id="KW-1133">Transmembrane helix</keyword>
<dbReference type="Proteomes" id="UP001318040">
    <property type="component" value="Chromosome 42"/>
</dbReference>
<dbReference type="GeneID" id="116951281"/>